<dbReference type="Pfam" id="PF00400">
    <property type="entry name" value="WD40"/>
    <property type="match status" value="4"/>
</dbReference>
<keyword evidence="15" id="KW-1185">Reference proteome</keyword>
<dbReference type="Pfam" id="PF04053">
    <property type="entry name" value="B-prop_COPA_B_2nd"/>
    <property type="match status" value="1"/>
</dbReference>
<dbReference type="SMART" id="SM00320">
    <property type="entry name" value="WD40"/>
    <property type="match status" value="5"/>
</dbReference>
<dbReference type="GO" id="GO:0006890">
    <property type="term" value="P:retrograde vesicle-mediated transport, Golgi to endoplasmic reticulum"/>
    <property type="evidence" value="ECO:0007669"/>
    <property type="project" value="TreeGrafter"/>
</dbReference>
<evidence type="ECO:0000256" key="6">
    <source>
        <dbReference type="ARBA" id="ARBA00022737"/>
    </source>
</evidence>
<evidence type="ECO:0000256" key="7">
    <source>
        <dbReference type="ARBA" id="ARBA00022892"/>
    </source>
</evidence>
<keyword evidence="10" id="KW-0472">Membrane</keyword>
<reference evidence="14" key="1">
    <citation type="submission" date="2022-03" db="EMBL/GenBank/DDBJ databases">
        <authorList>
            <person name="Sayadi A."/>
        </authorList>
    </citation>
    <scope>NUCLEOTIDE SEQUENCE</scope>
</reference>
<dbReference type="InterPro" id="IPR047312">
    <property type="entry name" value="Coatomer_alpha_WD-assoc_reg"/>
</dbReference>
<dbReference type="Gene3D" id="1.25.40.470">
    <property type="match status" value="1"/>
</dbReference>
<accession>A0A9P0LG26</accession>
<feature type="repeat" description="WD" evidence="11">
    <location>
        <begin position="133"/>
        <end position="174"/>
    </location>
</feature>
<feature type="repeat" description="WD" evidence="11">
    <location>
        <begin position="19"/>
        <end position="60"/>
    </location>
</feature>
<dbReference type="GO" id="GO:0005198">
    <property type="term" value="F:structural molecule activity"/>
    <property type="evidence" value="ECO:0007669"/>
    <property type="project" value="InterPro"/>
</dbReference>
<dbReference type="CDD" id="cd22948">
    <property type="entry name" value="Coatomer_WDAD_alpha"/>
    <property type="match status" value="1"/>
</dbReference>
<dbReference type="InterPro" id="IPR020472">
    <property type="entry name" value="WD40_PAC1"/>
</dbReference>
<dbReference type="InterPro" id="IPR036322">
    <property type="entry name" value="WD40_repeat_dom_sf"/>
</dbReference>
<gene>
    <name evidence="14" type="ORF">ACAOBT_LOCUS23878</name>
</gene>
<dbReference type="InterPro" id="IPR019775">
    <property type="entry name" value="WD40_repeat_CS"/>
</dbReference>
<dbReference type="PRINTS" id="PR00320">
    <property type="entry name" value="GPROTEINBRPT"/>
</dbReference>
<dbReference type="GO" id="GO:0000139">
    <property type="term" value="C:Golgi membrane"/>
    <property type="evidence" value="ECO:0007669"/>
    <property type="project" value="UniProtKB-SubCell"/>
</dbReference>
<evidence type="ECO:0008006" key="16">
    <source>
        <dbReference type="Google" id="ProtNLM"/>
    </source>
</evidence>
<feature type="domain" description="COPA/B TPR" evidence="13">
    <location>
        <begin position="555"/>
        <end position="694"/>
    </location>
</feature>
<dbReference type="InterPro" id="IPR050844">
    <property type="entry name" value="Coatomer_complex_subunit"/>
</dbReference>
<organism evidence="14 15">
    <name type="scientific">Acanthoscelides obtectus</name>
    <name type="common">Bean weevil</name>
    <name type="synonym">Bruchus obtectus</name>
    <dbReference type="NCBI Taxonomy" id="200917"/>
    <lineage>
        <taxon>Eukaryota</taxon>
        <taxon>Metazoa</taxon>
        <taxon>Ecdysozoa</taxon>
        <taxon>Arthropoda</taxon>
        <taxon>Hexapoda</taxon>
        <taxon>Insecta</taxon>
        <taxon>Pterygota</taxon>
        <taxon>Neoptera</taxon>
        <taxon>Endopterygota</taxon>
        <taxon>Coleoptera</taxon>
        <taxon>Polyphaga</taxon>
        <taxon>Cucujiformia</taxon>
        <taxon>Chrysomeloidea</taxon>
        <taxon>Chrysomelidae</taxon>
        <taxon>Bruchinae</taxon>
        <taxon>Bruchini</taxon>
        <taxon>Acanthoscelides</taxon>
    </lineage>
</organism>
<feature type="domain" description="COPA/B second beta-propeller" evidence="12">
    <location>
        <begin position="272"/>
        <end position="514"/>
    </location>
</feature>
<dbReference type="InterPro" id="IPR015943">
    <property type="entry name" value="WD40/YVTN_repeat-like_dom_sf"/>
</dbReference>
<dbReference type="CDD" id="cd00200">
    <property type="entry name" value="WD40"/>
    <property type="match status" value="1"/>
</dbReference>
<evidence type="ECO:0000256" key="4">
    <source>
        <dbReference type="ARBA" id="ARBA00022490"/>
    </source>
</evidence>
<comment type="subcellular location">
    <subcellularLocation>
        <location evidence="2">Cytoplasmic vesicle</location>
        <location evidence="2">COPI-coated vesicle membrane</location>
        <topology evidence="2">Peripheral membrane protein</topology>
        <orientation evidence="2">Cytoplasmic side</orientation>
    </subcellularLocation>
    <subcellularLocation>
        <location evidence="1">Golgi apparatus membrane</location>
        <topology evidence="1">Peripheral membrane protein</topology>
        <orientation evidence="1">Cytoplasmic side</orientation>
    </subcellularLocation>
</comment>
<keyword evidence="6" id="KW-0677">Repeat</keyword>
<dbReference type="SUPFAM" id="SSF50978">
    <property type="entry name" value="WD40 repeat-like"/>
    <property type="match status" value="1"/>
</dbReference>
<dbReference type="Pfam" id="PF23953">
    <property type="entry name" value="TPR_COPA_B"/>
    <property type="match status" value="1"/>
</dbReference>
<dbReference type="SUPFAM" id="SSF69322">
    <property type="entry name" value="Tricorn protease domain 2"/>
    <property type="match status" value="1"/>
</dbReference>
<keyword evidence="7" id="KW-0931">ER-Golgi transport</keyword>
<feature type="repeat" description="WD" evidence="11">
    <location>
        <begin position="61"/>
        <end position="95"/>
    </location>
</feature>
<evidence type="ECO:0000313" key="14">
    <source>
        <dbReference type="EMBL" id="CAH1997665.1"/>
    </source>
</evidence>
<dbReference type="GO" id="GO:0006886">
    <property type="term" value="P:intracellular protein transport"/>
    <property type="evidence" value="ECO:0007669"/>
    <property type="project" value="InterPro"/>
</dbReference>
<evidence type="ECO:0000256" key="2">
    <source>
        <dbReference type="ARBA" id="ARBA00004347"/>
    </source>
</evidence>
<dbReference type="FunFam" id="1.25.40.470:FF:000002">
    <property type="entry name" value="Coatomer subunit alpha"/>
    <property type="match status" value="1"/>
</dbReference>
<dbReference type="InterPro" id="IPR006692">
    <property type="entry name" value="Beta-prop_COPA/B_2nd"/>
</dbReference>
<comment type="caution">
    <text evidence="14">The sequence shown here is derived from an EMBL/GenBank/DDBJ whole genome shotgun (WGS) entry which is preliminary data.</text>
</comment>
<evidence type="ECO:0000256" key="8">
    <source>
        <dbReference type="ARBA" id="ARBA00022927"/>
    </source>
</evidence>
<dbReference type="PROSITE" id="PS00678">
    <property type="entry name" value="WD_REPEATS_1"/>
    <property type="match status" value="1"/>
</dbReference>
<evidence type="ECO:0000256" key="9">
    <source>
        <dbReference type="ARBA" id="ARBA00023034"/>
    </source>
</evidence>
<dbReference type="PANTHER" id="PTHR19876">
    <property type="entry name" value="COATOMER"/>
    <property type="match status" value="1"/>
</dbReference>
<sequence>MIIKLRCGTTSKKRCIFTLLGHLDYIRTTMFHHEYPWIVSASDDQTIRIWNWQSRTCICVLTGHNHYVMCAQFHPSEDLLVSASLDSTVRVWDISGLRKKNVAPGPAGLEDHLKNPGSTDLFGQADAVVKHVLEGHDRGVNWAAFHPTLPLIVSGADDRQVKLWRMNDSKAWEVDTCRGHYNNVSCVLFHPRQELILSNGEDKSIRVWDMTKRTCLHTFRREHDRFWIMTSHPTLNLFAAGHDGGMVIFKLERERPAYTVHGNLLYYVKERHLRKLDFNTSKDVSVIQIRGGGKIPIYRMSFNPAENAVILCTRTSNLDNSTYDLYVIPKEQGDDHVPEAESKRSPGLAALWVARNRFAVLDRGHQLIIKNLKNEVTKKVQTPSCDEIFYAGTGMLLLRDADNVTLFDVQQKRTLAQVKISKCRYVVWSSDMSHLALLSKHNVTICNRKLDVLCTLHENTRVKSGAWDDSGVFIYTTSNHIKYTLTNGDHGIIRTLDLPIYITRVKGSQVFCLDRECKPRILTVDPTEYKFKLALINHKYEEVLYMVRNSRLVGQSIISYLQQKGYPEVALHFVKDDKTRFTLALECGNIEIALEAAKALNDNACWDQLAQTALWQGNHQVVEMCYQRTKSFEKLSFLYLITGNLDKLRKMMKIAEIRKARSSQYHSALLLGDLEERVKVLKASKQMSLAYLTAHLNTRL</sequence>
<keyword evidence="3" id="KW-0813">Transport</keyword>
<dbReference type="PANTHER" id="PTHR19876:SF1">
    <property type="entry name" value="COATOMER SUBUNIT ALPHA"/>
    <property type="match status" value="1"/>
</dbReference>
<protein>
    <recommendedName>
        <fullName evidence="16">Coatomer subunit alpha</fullName>
    </recommendedName>
</protein>
<dbReference type="GO" id="GO:0006888">
    <property type="term" value="P:endoplasmic reticulum to Golgi vesicle-mediated transport"/>
    <property type="evidence" value="ECO:0007669"/>
    <property type="project" value="TreeGrafter"/>
</dbReference>
<evidence type="ECO:0000256" key="5">
    <source>
        <dbReference type="ARBA" id="ARBA00022574"/>
    </source>
</evidence>
<evidence type="ECO:0000313" key="15">
    <source>
        <dbReference type="Proteomes" id="UP001152888"/>
    </source>
</evidence>
<evidence type="ECO:0000259" key="13">
    <source>
        <dbReference type="Pfam" id="PF23953"/>
    </source>
</evidence>
<dbReference type="PROSITE" id="PS50082">
    <property type="entry name" value="WD_REPEATS_2"/>
    <property type="match status" value="4"/>
</dbReference>
<dbReference type="GO" id="GO:0006891">
    <property type="term" value="P:intra-Golgi vesicle-mediated transport"/>
    <property type="evidence" value="ECO:0007669"/>
    <property type="project" value="TreeGrafter"/>
</dbReference>
<dbReference type="GO" id="GO:0030126">
    <property type="term" value="C:COPI vesicle coat"/>
    <property type="evidence" value="ECO:0007669"/>
    <property type="project" value="TreeGrafter"/>
</dbReference>
<dbReference type="AlphaFoldDB" id="A0A9P0LG26"/>
<evidence type="ECO:0000256" key="11">
    <source>
        <dbReference type="PROSITE-ProRule" id="PRU00221"/>
    </source>
</evidence>
<keyword evidence="5 11" id="KW-0853">WD repeat</keyword>
<evidence type="ECO:0000259" key="12">
    <source>
        <dbReference type="Pfam" id="PF04053"/>
    </source>
</evidence>
<dbReference type="InterPro" id="IPR056176">
    <property type="entry name" value="TPR_COPA_B"/>
</dbReference>
<dbReference type="PROSITE" id="PS50294">
    <property type="entry name" value="WD_REPEATS_REGION"/>
    <property type="match status" value="4"/>
</dbReference>
<proteinExistence type="predicted"/>
<dbReference type="Proteomes" id="UP001152888">
    <property type="component" value="Unassembled WGS sequence"/>
</dbReference>
<dbReference type="OrthoDB" id="10261470at2759"/>
<evidence type="ECO:0000256" key="10">
    <source>
        <dbReference type="ARBA" id="ARBA00023136"/>
    </source>
</evidence>
<evidence type="ECO:0000256" key="1">
    <source>
        <dbReference type="ARBA" id="ARBA00004255"/>
    </source>
</evidence>
<keyword evidence="4" id="KW-0963">Cytoplasm</keyword>
<evidence type="ECO:0000256" key="3">
    <source>
        <dbReference type="ARBA" id="ARBA00022448"/>
    </source>
</evidence>
<dbReference type="InterPro" id="IPR001680">
    <property type="entry name" value="WD40_rpt"/>
</dbReference>
<name>A0A9P0LG26_ACAOB</name>
<dbReference type="Gene3D" id="2.130.10.10">
    <property type="entry name" value="YVTN repeat-like/Quinoprotein amine dehydrogenase"/>
    <property type="match status" value="1"/>
</dbReference>
<keyword evidence="8" id="KW-0653">Protein transport</keyword>
<dbReference type="EMBL" id="CAKOFQ010007297">
    <property type="protein sequence ID" value="CAH1997665.1"/>
    <property type="molecule type" value="Genomic_DNA"/>
</dbReference>
<feature type="repeat" description="WD" evidence="11">
    <location>
        <begin position="177"/>
        <end position="218"/>
    </location>
</feature>
<keyword evidence="9" id="KW-0333">Golgi apparatus</keyword>